<reference evidence="1" key="1">
    <citation type="submission" date="2022-06" db="EMBL/GenBank/DDBJ databases">
        <title>Genome public.</title>
        <authorList>
            <person name="Sun Q."/>
        </authorList>
    </citation>
    <scope>NUCLEOTIDE SEQUENCE</scope>
    <source>
        <strain evidence="1">CWNU-1</strain>
    </source>
</reference>
<gene>
    <name evidence="1" type="ORF">NBG84_26035</name>
</gene>
<name>A0ABT0UWI0_9ACTN</name>
<dbReference type="EMBL" id="JAMQAW010000032">
    <property type="protein sequence ID" value="MCM2391703.1"/>
    <property type="molecule type" value="Genomic_DNA"/>
</dbReference>
<comment type="caution">
    <text evidence="1">The sequence shown here is derived from an EMBL/GenBank/DDBJ whole genome shotgun (WGS) entry which is preliminary data.</text>
</comment>
<evidence type="ECO:0000313" key="2">
    <source>
        <dbReference type="Proteomes" id="UP001431429"/>
    </source>
</evidence>
<dbReference type="Proteomes" id="UP001431429">
    <property type="component" value="Unassembled WGS sequence"/>
</dbReference>
<keyword evidence="2" id="KW-1185">Reference proteome</keyword>
<accession>A0ABT0UWI0</accession>
<evidence type="ECO:0000313" key="1">
    <source>
        <dbReference type="EMBL" id="MCM2391703.1"/>
    </source>
</evidence>
<organism evidence="1 2">
    <name type="scientific">Streptomyces albipurpureus</name>
    <dbReference type="NCBI Taxonomy" id="2897419"/>
    <lineage>
        <taxon>Bacteria</taxon>
        <taxon>Bacillati</taxon>
        <taxon>Actinomycetota</taxon>
        <taxon>Actinomycetes</taxon>
        <taxon>Kitasatosporales</taxon>
        <taxon>Streptomycetaceae</taxon>
        <taxon>Streptomyces</taxon>
    </lineage>
</organism>
<proteinExistence type="predicted"/>
<sequence>MDRRSVVGDLVERYGFEEAQRRLESMLEAEAAADETPDATVSTTRDAVMRRLGDGPCMEDVSE</sequence>
<dbReference type="RefSeq" id="WP_250922030.1">
    <property type="nucleotide sequence ID" value="NZ_JAMQAW010000032.1"/>
</dbReference>
<protein>
    <submittedName>
        <fullName evidence="1">Uncharacterized protein</fullName>
    </submittedName>
</protein>